<dbReference type="CDD" id="cd18773">
    <property type="entry name" value="PDC1_HK_sensor"/>
    <property type="match status" value="1"/>
</dbReference>
<accession>A0A194AI86</accession>
<dbReference type="AlphaFoldDB" id="A0A194AI86"/>
<reference evidence="5" key="1">
    <citation type="submission" date="2016-06" db="EMBL/GenBank/DDBJ databases">
        <title>Draft genome sequence of Desulfoplanes formicivorans strain Pf12B.</title>
        <authorList>
            <person name="Watanabe M."/>
            <person name="Kojima H."/>
            <person name="Fukui M."/>
        </authorList>
    </citation>
    <scope>NUCLEOTIDE SEQUENCE [LARGE SCALE GENOMIC DNA]</scope>
    <source>
        <strain evidence="5">Pf12B</strain>
    </source>
</reference>
<dbReference type="GO" id="GO:0032259">
    <property type="term" value="P:methylation"/>
    <property type="evidence" value="ECO:0007669"/>
    <property type="project" value="UniProtKB-KW"/>
</dbReference>
<dbReference type="Pfam" id="PF00682">
    <property type="entry name" value="HMGL-like"/>
    <property type="match status" value="1"/>
</dbReference>
<dbReference type="OrthoDB" id="9804858at2"/>
<comment type="similarity">
    <text evidence="1">Belongs to the alpha-IPM synthase/homocitrate synthase family.</text>
</comment>
<dbReference type="InterPro" id="IPR000891">
    <property type="entry name" value="PYR_CT"/>
</dbReference>
<evidence type="ECO:0000259" key="3">
    <source>
        <dbReference type="PROSITE" id="PS50991"/>
    </source>
</evidence>
<keyword evidence="4" id="KW-0489">Methyltransferase</keyword>
<evidence type="ECO:0000256" key="1">
    <source>
        <dbReference type="ARBA" id="ARBA00006154"/>
    </source>
</evidence>
<gene>
    <name evidence="4" type="ORF">DPF_1503</name>
</gene>
<proteinExistence type="inferred from homology"/>
<keyword evidence="5" id="KW-1185">Reference proteome</keyword>
<dbReference type="RefSeq" id="WP_069858556.1">
    <property type="nucleotide sequence ID" value="NZ_BDFE01000015.1"/>
</dbReference>
<sequence>MLKNGLHFNPARLDHDLINRDKPELYRSIYPYKKIGRMPFDDNFVLPRFPKELFITDTTFRDGQQARPPYTVKQMGDIFDLLHKLGGHSGLIRQSEFFLYSDKDKRAVELCQSKDYRFPEVTAWIRANTEDLKLVKSMGIKETGMLTSVSDYHIYMKLGKDRKTAMRDYLTVVEQALADGIRPRCHFEDITRADIYGFCIPFARQLMSLSRQSGIPVKIRLCDTMGFGVPYPGAALPRSVGKIVRAFTDEASVPGEWLEWHGHNDFHKALINTTTAWIYGCSGANGTLLGFGERTGNAPIEALIIEYISLTGDDDAAITQTISEIGSYFSRELDYAIPHNYPFVGRDFNTTSAGIHVDGLLKNEEIYNIFDTKHILNKPVPITITDKSGKAGIAYWINTALNLEGTRKVDKRHPAVGKIYKRIMESYARGRTTKFSYDEMHAIVARFMPELFSSSFDHLKKLAQSIATKIVTKLAQSPAITSLDRDVAAQHMTAFLEEYPFIQYLYLIDTKGFPITWQVAHPEDQELYRSKLGPDHDFSGRDWFKGPMSSGKFCVTDFYRSYLSGKLCLTVSTPVSDQEDEIRAILGADIRFEELVKIQQSIENDEKEQELD</sequence>
<dbReference type="PROSITE" id="PS50991">
    <property type="entry name" value="PYR_CT"/>
    <property type="match status" value="1"/>
</dbReference>
<evidence type="ECO:0000313" key="5">
    <source>
        <dbReference type="Proteomes" id="UP000095200"/>
    </source>
</evidence>
<dbReference type="CDD" id="cd07947">
    <property type="entry name" value="DRE_TIM_Re_CS"/>
    <property type="match status" value="1"/>
</dbReference>
<comment type="caution">
    <text evidence="4">The sequence shown here is derived from an EMBL/GenBank/DDBJ whole genome shotgun (WGS) entry which is preliminary data.</text>
</comment>
<protein>
    <submittedName>
        <fullName evidence="4">Histone-lysine N-methyltransferase</fullName>
    </submittedName>
</protein>
<keyword evidence="2 4" id="KW-0808">Transferase</keyword>
<dbReference type="STRING" id="1592317.DPF_1503"/>
<dbReference type="SUPFAM" id="SSF103190">
    <property type="entry name" value="Sensory domain-like"/>
    <property type="match status" value="1"/>
</dbReference>
<dbReference type="Gene3D" id="3.30.450.20">
    <property type="entry name" value="PAS domain"/>
    <property type="match status" value="1"/>
</dbReference>
<feature type="domain" description="Pyruvate carboxyltransferase" evidence="3">
    <location>
        <begin position="53"/>
        <end position="323"/>
    </location>
</feature>
<dbReference type="Pfam" id="PF22673">
    <property type="entry name" value="MCP-like_PDC_1"/>
    <property type="match status" value="1"/>
</dbReference>
<organism evidence="4 5">
    <name type="scientific">Desulfoplanes formicivorans</name>
    <dbReference type="NCBI Taxonomy" id="1592317"/>
    <lineage>
        <taxon>Bacteria</taxon>
        <taxon>Pseudomonadati</taxon>
        <taxon>Thermodesulfobacteriota</taxon>
        <taxon>Desulfovibrionia</taxon>
        <taxon>Desulfovibrionales</taxon>
        <taxon>Desulfoplanaceae</taxon>
        <taxon>Desulfoplanes</taxon>
    </lineage>
</organism>
<dbReference type="PANTHER" id="PTHR42880">
    <property type="entry name" value="HOMOCITRATE SYNTHASE"/>
    <property type="match status" value="1"/>
</dbReference>
<dbReference type="Proteomes" id="UP000095200">
    <property type="component" value="Unassembled WGS sequence"/>
</dbReference>
<name>A0A194AI86_9BACT</name>
<dbReference type="SUPFAM" id="SSF51569">
    <property type="entry name" value="Aldolase"/>
    <property type="match status" value="1"/>
</dbReference>
<dbReference type="EMBL" id="BDFE01000015">
    <property type="protein sequence ID" value="GAU08786.1"/>
    <property type="molecule type" value="Genomic_DNA"/>
</dbReference>
<evidence type="ECO:0000313" key="4">
    <source>
        <dbReference type="EMBL" id="GAU08786.1"/>
    </source>
</evidence>
<dbReference type="InterPro" id="IPR029151">
    <property type="entry name" value="Sensor-like_sf"/>
</dbReference>
<evidence type="ECO:0000256" key="2">
    <source>
        <dbReference type="ARBA" id="ARBA00022679"/>
    </source>
</evidence>
<dbReference type="Gene3D" id="3.20.20.70">
    <property type="entry name" value="Aldolase class I"/>
    <property type="match status" value="1"/>
</dbReference>
<dbReference type="PANTHER" id="PTHR42880:SF1">
    <property type="entry name" value="ISOPROPYLMALATE_HOMOCITRATE_CITRAMALATE SYNTHASE FAMILY PROTEIN"/>
    <property type="match status" value="1"/>
</dbReference>
<dbReference type="InterPro" id="IPR013785">
    <property type="entry name" value="Aldolase_TIM"/>
</dbReference>
<dbReference type="GO" id="GO:0008168">
    <property type="term" value="F:methyltransferase activity"/>
    <property type="evidence" value="ECO:0007669"/>
    <property type="project" value="UniProtKB-KW"/>
</dbReference>